<feature type="compositionally biased region" description="Acidic residues" evidence="1">
    <location>
        <begin position="35"/>
        <end position="46"/>
    </location>
</feature>
<feature type="region of interest" description="Disordered" evidence="1">
    <location>
        <begin position="25"/>
        <end position="46"/>
    </location>
</feature>
<gene>
    <name evidence="2" type="ORF">SAMN05421736_12297</name>
</gene>
<reference evidence="3" key="1">
    <citation type="submission" date="2016-10" db="EMBL/GenBank/DDBJ databases">
        <authorList>
            <person name="Varghese N."/>
            <person name="Submissions S."/>
        </authorList>
    </citation>
    <scope>NUCLEOTIDE SEQUENCE [LARGE SCALE GENOMIC DNA]</scope>
    <source>
        <strain evidence="3">SP</strain>
    </source>
</reference>
<dbReference type="EMBL" id="FNPI01000022">
    <property type="protein sequence ID" value="SDZ62922.1"/>
    <property type="molecule type" value="Genomic_DNA"/>
</dbReference>
<keyword evidence="3" id="KW-1185">Reference proteome</keyword>
<evidence type="ECO:0000313" key="2">
    <source>
        <dbReference type="EMBL" id="SDZ62922.1"/>
    </source>
</evidence>
<sequence>MKKLIIYTVGVLFMLFVAGCGEESSAEPAGNGESASEDSETAEQDQVEISVYSSGSLNVQNYWETIIPMFEKDHPEVKVEFVFVPSGTGGQSTMDRIVAAKQSGNDSGIDVYEGSLADIVRGEEEGGIFYQLDGNGIPNLAMIPQENIEAVEYYSVPYRASAVVLAYNEEKVQDVPNTAEELYQWIHDNPGRFAYNEPGTGGSGDSFMVTTIYNQLPQDAMSSQDESIMEEWDKGFEILKELHPDLYRSGVYPSKNQGTLDLLANGEIDMTPAWSDMALEQLDKNLLPSTIQLKQIDPPFTGGPSHLMVTDNGDDARKQAAEKLLNFVLTVEAQEVVIEQMFGYPGIDWSYLSDELQERFADVSDGYRSFTGGKLQEEMLKRWQREVATQ</sequence>
<dbReference type="PANTHER" id="PTHR42779:SF1">
    <property type="entry name" value="PROTEIN YNJB"/>
    <property type="match status" value="1"/>
</dbReference>
<dbReference type="Pfam" id="PF13416">
    <property type="entry name" value="SBP_bac_8"/>
    <property type="match status" value="1"/>
</dbReference>
<dbReference type="AlphaFoldDB" id="A0A1H3UKC5"/>
<dbReference type="Gene3D" id="3.40.190.10">
    <property type="entry name" value="Periplasmic binding protein-like II"/>
    <property type="match status" value="1"/>
</dbReference>
<evidence type="ECO:0000313" key="3">
    <source>
        <dbReference type="Proteomes" id="UP000198935"/>
    </source>
</evidence>
<dbReference type="PANTHER" id="PTHR42779">
    <property type="entry name" value="PROTEIN YNJB"/>
    <property type="match status" value="1"/>
</dbReference>
<dbReference type="STRING" id="1503961.SAMN05421736_12297"/>
<dbReference type="Proteomes" id="UP000198935">
    <property type="component" value="Unassembled WGS sequence"/>
</dbReference>
<organism evidence="2 3">
    <name type="scientific">Evansella caseinilytica</name>
    <dbReference type="NCBI Taxonomy" id="1503961"/>
    <lineage>
        <taxon>Bacteria</taxon>
        <taxon>Bacillati</taxon>
        <taxon>Bacillota</taxon>
        <taxon>Bacilli</taxon>
        <taxon>Bacillales</taxon>
        <taxon>Bacillaceae</taxon>
        <taxon>Evansella</taxon>
    </lineage>
</organism>
<protein>
    <submittedName>
        <fullName evidence="2">Putative spermidine/putrescine transport system substrate-binding protein</fullName>
    </submittedName>
</protein>
<dbReference type="PROSITE" id="PS51257">
    <property type="entry name" value="PROKAR_LIPOPROTEIN"/>
    <property type="match status" value="1"/>
</dbReference>
<dbReference type="InterPro" id="IPR006059">
    <property type="entry name" value="SBP"/>
</dbReference>
<dbReference type="OrthoDB" id="3239593at2"/>
<proteinExistence type="predicted"/>
<accession>A0A1H3UKC5</accession>
<name>A0A1H3UKC5_9BACI</name>
<dbReference type="SUPFAM" id="SSF53850">
    <property type="entry name" value="Periplasmic binding protein-like II"/>
    <property type="match status" value="1"/>
</dbReference>
<evidence type="ECO:0000256" key="1">
    <source>
        <dbReference type="SAM" id="MobiDB-lite"/>
    </source>
</evidence>